<feature type="compositionally biased region" description="Basic and acidic residues" evidence="1">
    <location>
        <begin position="341"/>
        <end position="350"/>
    </location>
</feature>
<keyword evidence="2" id="KW-1185">Reference proteome</keyword>
<sequence>MQRVPVYAPDQGTSDTVTPDEPPDSGFHSLTFGNAYYSSAASGSAFHTTSVNSGYIDDRKYLGGMSVTDSVAGTSGTIGRQMHHLQPASTSTETDDNGHYVDSYFVDRPGEDVVIESMDAHHHHDHEQPNKTLFELEEERRVRHAENSRLRYHRMSEEQRRAVNQRRAERIKKQRQREREMVELENILKSSHDIDEEPEVQEILRQRRIKQRRADAARSRYHRMTEDQRREYNMRRRMRQLGLDPDCPVIDDDKVRTKIQEMNRKKAEAARARYHAMSENDRREYNARRTAAFRKRRYEEEVLLSTPAGKISAAALERAQKIMIRNAKKAESARLRYQRMSQDERREYNQRRAIAKKQRDPRSRSIGRDTSLPLVSSELSLSDGAISPGGIDPVTVESIPTETANKSSSLLTDDSVTVDMETINEAHRQIDHKTKQAQALLQGRTRDDLSMNITQTEKYLVNPNELVVVYVTTEQVVDASGKETIYLQPAAGQKINDKQLQMMLSTGRDERGRTVEIRTIDGNVLTPHLRADESGQPQITLEPIPKGYLQIDPYGELVVEDSGRGTDVMSQQHKAEVARKRRAEKARLRYHSMTPTEKADFNSKRAEGLRKARRRDEELVQLAEHTPLTSLDDETKRAVLDAQRRRQRRAMLAREKYHRMNSEERRQYNAMRDAQRRQRKRELENRMIGQKVDGSSGDAAQDGGETSQDNTHVDVDDSNEPRVSNQQMAYASYEMSFQDDPY</sequence>
<feature type="region of interest" description="Disordered" evidence="1">
    <location>
        <begin position="655"/>
        <end position="742"/>
    </location>
</feature>
<feature type="compositionally biased region" description="Low complexity" evidence="1">
    <location>
        <begin position="693"/>
        <end position="704"/>
    </location>
</feature>
<protein>
    <submittedName>
        <fullName evidence="3">Uncharacterized protein</fullName>
    </submittedName>
</protein>
<evidence type="ECO:0000256" key="1">
    <source>
        <dbReference type="SAM" id="MobiDB-lite"/>
    </source>
</evidence>
<dbReference type="Proteomes" id="UP000887575">
    <property type="component" value="Unassembled WGS sequence"/>
</dbReference>
<proteinExistence type="predicted"/>
<dbReference type="PANTHER" id="PTHR22084:SF1">
    <property type="entry name" value="BZIP DOMAIN-CONTAINING PROTEIN-RELATED"/>
    <property type="match status" value="1"/>
</dbReference>
<feature type="region of interest" description="Disordered" evidence="1">
    <location>
        <begin position="335"/>
        <end position="371"/>
    </location>
</feature>
<feature type="compositionally biased region" description="Basic and acidic residues" evidence="1">
    <location>
        <begin position="655"/>
        <end position="685"/>
    </location>
</feature>
<feature type="compositionally biased region" description="Basic and acidic residues" evidence="1">
    <location>
        <begin position="357"/>
        <end position="367"/>
    </location>
</feature>
<reference evidence="3" key="1">
    <citation type="submission" date="2024-02" db="UniProtKB">
        <authorList>
            <consortium name="WormBaseParasite"/>
        </authorList>
    </citation>
    <scope>IDENTIFICATION</scope>
</reference>
<organism evidence="2 3">
    <name type="scientific">Mesorhabditis belari</name>
    <dbReference type="NCBI Taxonomy" id="2138241"/>
    <lineage>
        <taxon>Eukaryota</taxon>
        <taxon>Metazoa</taxon>
        <taxon>Ecdysozoa</taxon>
        <taxon>Nematoda</taxon>
        <taxon>Chromadorea</taxon>
        <taxon>Rhabditida</taxon>
        <taxon>Rhabditina</taxon>
        <taxon>Rhabditomorpha</taxon>
        <taxon>Rhabditoidea</taxon>
        <taxon>Rhabditidae</taxon>
        <taxon>Mesorhabditinae</taxon>
        <taxon>Mesorhabditis</taxon>
    </lineage>
</organism>
<dbReference type="WBParaSite" id="MBELARI_LOCUS10371">
    <property type="protein sequence ID" value="MBELARI_LOCUS10371"/>
    <property type="gene ID" value="MBELARI_LOCUS10371"/>
</dbReference>
<evidence type="ECO:0000313" key="2">
    <source>
        <dbReference type="Proteomes" id="UP000887575"/>
    </source>
</evidence>
<dbReference type="AlphaFoldDB" id="A0AAF3J1I2"/>
<evidence type="ECO:0000313" key="3">
    <source>
        <dbReference type="WBParaSite" id="MBELARI_LOCUS10371"/>
    </source>
</evidence>
<accession>A0AAF3J1I2</accession>
<dbReference type="PANTHER" id="PTHR22084">
    <property type="entry name" value="GEX INTERACTING PROTEIN PROTEIN 4"/>
    <property type="match status" value="1"/>
</dbReference>
<name>A0AAF3J1I2_9BILA</name>
<feature type="region of interest" description="Disordered" evidence="1">
    <location>
        <begin position="1"/>
        <end position="27"/>
    </location>
</feature>